<evidence type="ECO:0000313" key="3">
    <source>
        <dbReference type="Proteomes" id="UP000435913"/>
    </source>
</evidence>
<evidence type="ECO:0000259" key="1">
    <source>
        <dbReference type="Pfam" id="PF00149"/>
    </source>
</evidence>
<organism evidence="2 3">
    <name type="scientific">Vibrio phage NF</name>
    <dbReference type="NCBI Taxonomy" id="2686202"/>
    <lineage>
        <taxon>Viruses</taxon>
        <taxon>Duplodnaviria</taxon>
        <taxon>Heunggongvirae</taxon>
        <taxon>Uroviricota</taxon>
        <taxon>Caudoviricetes</taxon>
        <taxon>Enfavirus</taxon>
        <taxon>Enfavirus NF</taxon>
    </lineage>
</organism>
<dbReference type="Gene3D" id="3.60.21.10">
    <property type="match status" value="1"/>
</dbReference>
<dbReference type="Pfam" id="PF00149">
    <property type="entry name" value="Metallophos"/>
    <property type="match status" value="1"/>
</dbReference>
<dbReference type="EMBL" id="MN812722">
    <property type="protein sequence ID" value="QGZ13262.1"/>
    <property type="molecule type" value="Genomic_DNA"/>
</dbReference>
<keyword evidence="3" id="KW-1185">Reference proteome</keyword>
<evidence type="ECO:0000313" key="2">
    <source>
        <dbReference type="EMBL" id="QGZ13262.1"/>
    </source>
</evidence>
<dbReference type="KEGG" id="vg:77925340"/>
<dbReference type="RefSeq" id="YP_010649780.1">
    <property type="nucleotide sequence ID" value="NC_070773.1"/>
</dbReference>
<reference evidence="2" key="1">
    <citation type="submission" date="2019-12" db="EMBL/GenBank/DDBJ databases">
        <title>Isolation and complete genomic sequence of bacteriophage NF: A novel Vibrio alginolyticus phage isolated from the coastal water of Qingdao, China.</title>
        <authorList>
            <person name="Zhang X."/>
        </authorList>
    </citation>
    <scope>NUCLEOTIDE SEQUENCE [LARGE SCALE GENOMIC DNA]</scope>
</reference>
<dbReference type="Proteomes" id="UP000435913">
    <property type="component" value="Segment"/>
</dbReference>
<accession>A0A6B9J026</accession>
<dbReference type="InterPro" id="IPR004843">
    <property type="entry name" value="Calcineurin-like_PHP"/>
</dbReference>
<name>A0A6B9J026_9CAUD</name>
<dbReference type="InterPro" id="IPR029052">
    <property type="entry name" value="Metallo-depent_PP-like"/>
</dbReference>
<protein>
    <submittedName>
        <fullName evidence="2">Calcineurin-like phosphoesterase</fullName>
    </submittedName>
</protein>
<dbReference type="GeneID" id="77925340"/>
<proteinExistence type="predicted"/>
<dbReference type="GO" id="GO:0016787">
    <property type="term" value="F:hydrolase activity"/>
    <property type="evidence" value="ECO:0007669"/>
    <property type="project" value="InterPro"/>
</dbReference>
<dbReference type="SUPFAM" id="SSF56300">
    <property type="entry name" value="Metallo-dependent phosphatases"/>
    <property type="match status" value="1"/>
</dbReference>
<feature type="domain" description="Calcineurin-like phosphoesterase" evidence="1">
    <location>
        <begin position="3"/>
        <end position="142"/>
    </location>
</feature>
<sequence>MTRLMIASDLHLGHKNIHKFRTQFSSAEEHHEVMFENLASNIQKRDSLILLGDIAFDKYWLEMISTIKCEKKLLICGNHDTENGIKMRDLVKAYDDVMSLHSRRNYWFSHAPINYQCMRGKKGNIHGHLHQQKIMKLTLVDKKPTKVPNEMFINACVEHTNFKPISFMDLIGGK</sequence>